<reference evidence="1 2" key="1">
    <citation type="journal article" date="2021" name="Elife">
        <title>Chloroplast acquisition without the gene transfer in kleptoplastic sea slugs, Plakobranchus ocellatus.</title>
        <authorList>
            <person name="Maeda T."/>
            <person name="Takahashi S."/>
            <person name="Yoshida T."/>
            <person name="Shimamura S."/>
            <person name="Takaki Y."/>
            <person name="Nagai Y."/>
            <person name="Toyoda A."/>
            <person name="Suzuki Y."/>
            <person name="Arimoto A."/>
            <person name="Ishii H."/>
            <person name="Satoh N."/>
            <person name="Nishiyama T."/>
            <person name="Hasebe M."/>
            <person name="Maruyama T."/>
            <person name="Minagawa J."/>
            <person name="Obokata J."/>
            <person name="Shigenobu S."/>
        </authorList>
    </citation>
    <scope>NUCLEOTIDE SEQUENCE [LARGE SCALE GENOMIC DNA]</scope>
</reference>
<dbReference type="EMBL" id="BMAT01000778">
    <property type="protein sequence ID" value="GFR72766.1"/>
    <property type="molecule type" value="Genomic_DNA"/>
</dbReference>
<dbReference type="InterPro" id="IPR016435">
    <property type="entry name" value="DPH1/DPH2"/>
</dbReference>
<proteinExistence type="predicted"/>
<dbReference type="Gene3D" id="3.40.50.11860">
    <property type="entry name" value="Diphthamide synthesis DPH1/DPH2 domain 3"/>
    <property type="match status" value="1"/>
</dbReference>
<name>A0AAV4FI75_9GAST</name>
<evidence type="ECO:0000313" key="2">
    <source>
        <dbReference type="Proteomes" id="UP000762676"/>
    </source>
</evidence>
<protein>
    <submittedName>
        <fullName evidence="1">2-(3-amino-3-carboxypropyl)histidine synthase subunit 1</fullName>
    </submittedName>
</protein>
<keyword evidence="2" id="KW-1185">Reference proteome</keyword>
<sequence length="260" mass="29071">MKRICGESVAVCQDTTKTWRDSKLKKLLEEFSPDDIFNTDETGLFYKCLPNRTLALKGVAVDDYIDVDIELITSATLSDDEIIASVQQTSLGNATDVDEETDESGCVPNILPSSTMQAVTCSRTFAMQQQDSQEMLAHIEKLSRWVQVACPRLSIDWGAAFEKPLLTPYEMSVALQLTSWQSTYPMDYYANDSLGPWTVNNVANKEPRPPRKTARAKVKIETEEEMKDIKTTETQIPEDASVCCGDRGWQCTRTNVDTGS</sequence>
<dbReference type="PANTHER" id="PTHR10762">
    <property type="entry name" value="DIPHTHAMIDE BIOSYNTHESIS PROTEIN"/>
    <property type="match status" value="1"/>
</dbReference>
<dbReference type="AlphaFoldDB" id="A0AAV4FI75"/>
<gene>
    <name evidence="1" type="ORF">ElyMa_000386100</name>
</gene>
<dbReference type="InterPro" id="IPR042265">
    <property type="entry name" value="DPH1/DPH2_3"/>
</dbReference>
<dbReference type="GO" id="GO:0017183">
    <property type="term" value="P:protein histidyl modification to diphthamide"/>
    <property type="evidence" value="ECO:0007669"/>
    <property type="project" value="InterPro"/>
</dbReference>
<organism evidence="1 2">
    <name type="scientific">Elysia marginata</name>
    <dbReference type="NCBI Taxonomy" id="1093978"/>
    <lineage>
        <taxon>Eukaryota</taxon>
        <taxon>Metazoa</taxon>
        <taxon>Spiralia</taxon>
        <taxon>Lophotrochozoa</taxon>
        <taxon>Mollusca</taxon>
        <taxon>Gastropoda</taxon>
        <taxon>Heterobranchia</taxon>
        <taxon>Euthyneura</taxon>
        <taxon>Panpulmonata</taxon>
        <taxon>Sacoglossa</taxon>
        <taxon>Placobranchoidea</taxon>
        <taxon>Plakobranchidae</taxon>
        <taxon>Elysia</taxon>
    </lineage>
</organism>
<dbReference type="NCBIfam" id="TIGR00322">
    <property type="entry name" value="diphth2_R"/>
    <property type="match status" value="1"/>
</dbReference>
<dbReference type="Pfam" id="PF01866">
    <property type="entry name" value="Diphthamide_syn"/>
    <property type="match status" value="1"/>
</dbReference>
<dbReference type="Proteomes" id="UP000762676">
    <property type="component" value="Unassembled WGS sequence"/>
</dbReference>
<accession>A0AAV4FI75</accession>
<dbReference type="GO" id="GO:0090560">
    <property type="term" value="F:2-(3-amino-3-carboxypropyl)histidine synthase activity"/>
    <property type="evidence" value="ECO:0007669"/>
    <property type="project" value="InterPro"/>
</dbReference>
<dbReference type="PANTHER" id="PTHR10762:SF1">
    <property type="entry name" value="2-(3-AMINO-3-CARBOXYPROPYL)HISTIDINE SYNTHASE SUBUNIT 1"/>
    <property type="match status" value="1"/>
</dbReference>
<evidence type="ECO:0000313" key="1">
    <source>
        <dbReference type="EMBL" id="GFR72766.1"/>
    </source>
</evidence>
<comment type="caution">
    <text evidence="1">The sequence shown here is derived from an EMBL/GenBank/DDBJ whole genome shotgun (WGS) entry which is preliminary data.</text>
</comment>